<dbReference type="AlphaFoldDB" id="A0A061IYL4"/>
<dbReference type="VEuPathDB" id="TriTrypDB:TRSC58_05357"/>
<name>A0A061IYL4_TRYRA</name>
<protein>
    <submittedName>
        <fullName evidence="2">Uncharacterized protein</fullName>
    </submittedName>
</protein>
<feature type="region of interest" description="Disordered" evidence="1">
    <location>
        <begin position="71"/>
        <end position="92"/>
    </location>
</feature>
<sequence>MSDSRTASDGSGVVWGVAQHLTTRSGFPFFLHLEDAQVCVDYPATHHHCCWTRAMLHPLWENFKASFSGGGETKQGPSFSQQEPQKGSSAASSLGACNTLTELSQSVHLLFKRQQQRPPRGSASRLRYIHLSPPVVRIGKGITGTLSFTFSLRRCEDAGEITSALFPSFLAVEVCDSIADFVTITVVEARRRPSHCNMTLLLLQSIDKAGNVATYSTFDAELRLGSLQPSSSFSVPCELSLSFSVYAAFYSSMEAQLRLDEPFMHLWEWKPSMTQEERFAVVNPNMDPEVAFSLERRHRANMERRIRAAVARMDGVGDVASLNGSLSSFVGAKLCHIATVETSRGIVMEPCTQPGNSTLAVVMPRYIVWPLQLLVADARGKTWRSPPIAGSSSLERLACEMGYLEGRRSGVDGNAANLGAEKDGGVIQHF</sequence>
<keyword evidence="3" id="KW-1185">Reference proteome</keyword>
<evidence type="ECO:0000256" key="1">
    <source>
        <dbReference type="SAM" id="MobiDB-lite"/>
    </source>
</evidence>
<comment type="caution">
    <text evidence="2">The sequence shown here is derived from an EMBL/GenBank/DDBJ whole genome shotgun (WGS) entry which is preliminary data.</text>
</comment>
<reference evidence="2 3" key="1">
    <citation type="submission" date="2013-07" db="EMBL/GenBank/DDBJ databases">
        <authorList>
            <person name="Stoco P.H."/>
            <person name="Wagner G."/>
            <person name="Gerber A."/>
            <person name="Zaha A."/>
            <person name="Thompson C."/>
            <person name="Bartholomeu D.C."/>
            <person name="Luckemeyer D.D."/>
            <person name="Bahia D."/>
            <person name="Loreto E."/>
            <person name="Prestes E.B."/>
            <person name="Lima F.M."/>
            <person name="Rodrigues-Luiz G."/>
            <person name="Vallejo G.A."/>
            <person name="Filho J.F."/>
            <person name="Monteiro K.M."/>
            <person name="Tyler K.M."/>
            <person name="de Almeida L.G."/>
            <person name="Ortiz M.F."/>
            <person name="Siervo M.A."/>
            <person name="de Moraes M.H."/>
            <person name="Cunha O.L."/>
            <person name="Mendonca-Neto R."/>
            <person name="Silva R."/>
            <person name="Teixeira S.M."/>
            <person name="Murta S.M."/>
            <person name="Sincero T.C."/>
            <person name="Mendes T.A."/>
            <person name="Urmenyi T.P."/>
            <person name="Silva V.G."/>
            <person name="da Rocha W.D."/>
            <person name="Andersson B."/>
            <person name="Romanha A.J."/>
            <person name="Steindel M."/>
            <person name="de Vasconcelos A.T."/>
            <person name="Grisard E.C."/>
        </authorList>
    </citation>
    <scope>NUCLEOTIDE SEQUENCE [LARGE SCALE GENOMIC DNA]</scope>
    <source>
        <strain evidence="2 3">SC58</strain>
    </source>
</reference>
<gene>
    <name evidence="2" type="ORF">TRSC58_05357</name>
</gene>
<proteinExistence type="predicted"/>
<accession>A0A061IYL4</accession>
<dbReference type="EMBL" id="AUPL01005357">
    <property type="protein sequence ID" value="ESL06961.1"/>
    <property type="molecule type" value="Genomic_DNA"/>
</dbReference>
<organism evidence="2 3">
    <name type="scientific">Trypanosoma rangeli SC58</name>
    <dbReference type="NCBI Taxonomy" id="429131"/>
    <lineage>
        <taxon>Eukaryota</taxon>
        <taxon>Discoba</taxon>
        <taxon>Euglenozoa</taxon>
        <taxon>Kinetoplastea</taxon>
        <taxon>Metakinetoplastina</taxon>
        <taxon>Trypanosomatida</taxon>
        <taxon>Trypanosomatidae</taxon>
        <taxon>Trypanosoma</taxon>
        <taxon>Herpetosoma</taxon>
    </lineage>
</organism>
<feature type="compositionally biased region" description="Polar residues" evidence="1">
    <location>
        <begin position="75"/>
        <end position="92"/>
    </location>
</feature>
<evidence type="ECO:0000313" key="2">
    <source>
        <dbReference type="EMBL" id="ESL06961.1"/>
    </source>
</evidence>
<evidence type="ECO:0000313" key="3">
    <source>
        <dbReference type="Proteomes" id="UP000031737"/>
    </source>
</evidence>
<dbReference type="Proteomes" id="UP000031737">
    <property type="component" value="Unassembled WGS sequence"/>
</dbReference>
<dbReference type="OrthoDB" id="244596at2759"/>